<dbReference type="InterPro" id="IPR013154">
    <property type="entry name" value="ADH-like_N"/>
</dbReference>
<dbReference type="InterPro" id="IPR009288">
    <property type="entry name" value="AIG2-like_dom"/>
</dbReference>
<dbReference type="Gene3D" id="3.40.50.720">
    <property type="entry name" value="NAD(P)-binding Rossmann-like Domain"/>
    <property type="match status" value="1"/>
</dbReference>
<dbReference type="GO" id="GO:0016651">
    <property type="term" value="F:oxidoreductase activity, acting on NAD(P)H"/>
    <property type="evidence" value="ECO:0007669"/>
    <property type="project" value="InterPro"/>
</dbReference>
<name>A0A3E2HKF7_SCYLI</name>
<dbReference type="OrthoDB" id="3233595at2759"/>
<dbReference type="SMART" id="SM00829">
    <property type="entry name" value="PKS_ER"/>
    <property type="match status" value="1"/>
</dbReference>
<dbReference type="InterPro" id="IPR047122">
    <property type="entry name" value="Trans-enoyl_RdTase-like"/>
</dbReference>
<dbReference type="AlphaFoldDB" id="A0A3E2HKF7"/>
<dbReference type="EMBL" id="NCSJ02000030">
    <property type="protein sequence ID" value="RFU33815.1"/>
    <property type="molecule type" value="Genomic_DNA"/>
</dbReference>
<dbReference type="CDD" id="cd08249">
    <property type="entry name" value="enoyl_reductase_like"/>
    <property type="match status" value="1"/>
</dbReference>
<dbReference type="OMA" id="NEGHNTT"/>
<comment type="caution">
    <text evidence="4">The sequence shown here is derived from an EMBL/GenBank/DDBJ whole genome shotgun (WGS) entry which is preliminary data.</text>
</comment>
<dbReference type="InterPro" id="IPR036568">
    <property type="entry name" value="GGCT-like_sf"/>
</dbReference>
<evidence type="ECO:0000313" key="5">
    <source>
        <dbReference type="Proteomes" id="UP000258309"/>
    </source>
</evidence>
<comment type="similarity">
    <text evidence="1">Belongs to the zinc-containing alcohol dehydrogenase family.</text>
</comment>
<dbReference type="Pfam" id="PF08240">
    <property type="entry name" value="ADH_N"/>
    <property type="match status" value="1"/>
</dbReference>
<keyword evidence="5" id="KW-1185">Reference proteome</keyword>
<proteinExistence type="inferred from homology"/>
<evidence type="ECO:0000256" key="1">
    <source>
        <dbReference type="ARBA" id="ARBA00008072"/>
    </source>
</evidence>
<dbReference type="CDD" id="cd06661">
    <property type="entry name" value="GGCT_like"/>
    <property type="match status" value="1"/>
</dbReference>
<accession>A0A3E2HKF7</accession>
<dbReference type="SUPFAM" id="SSF50129">
    <property type="entry name" value="GroES-like"/>
    <property type="match status" value="1"/>
</dbReference>
<sequence length="523" mass="57124">MKEVIVHPSPELHTTIHDVPIPEPGPDEIVIKVIVAGSNVKDWLHITAQNISMNSGDDIAGIIYSIGNKVSATHEFAPGDRVAAFHPMLQPHGAYAEYAVAPMHTTFKLPDEISFEEAATLPLVLTTAALSLYCRQHLPPPWSPRSSNSPPIPLIIYGASSSLGTFAIKLARASNIHPIIAIAGFSASHLAPLLDTSKGDALIDYRPGIEAMKVAVKEALKGLECRHALDAISSKGTWIPVSQMLPPSSATATSYLSVVAGSNKYDEEEIQEGVEIVYTMVGSVHTGKYKPTMPKQPNAEEVRNDPEWAYLFFRYFGRMVSDGRLTAHPFEVVEGGLEGVENGLKMLKDGKARWVKFVYRPSPRLLFIYGTLLAKPLLAWALTGDASQTDVVSDLMFPAKVDGYARFSVHNCDYPAVVKHDASSSVSGCLLMLKTTSQRRKLDDFEGEAYLATPVSVTLLEGNEGHNTTVDADMYVWNGEMNAVSSDPWDLDTFVKERLEDWIELFAGMELVGEEDEVTLGGE</sequence>
<gene>
    <name evidence="4" type="ORF">B7463_g2579</name>
</gene>
<dbReference type="Pfam" id="PF06094">
    <property type="entry name" value="GGACT"/>
    <property type="match status" value="1"/>
</dbReference>
<dbReference type="Proteomes" id="UP000258309">
    <property type="component" value="Unassembled WGS sequence"/>
</dbReference>
<feature type="non-terminal residue" evidence="4">
    <location>
        <position position="1"/>
    </location>
</feature>
<dbReference type="PANTHER" id="PTHR45348:SF5">
    <property type="entry name" value="OXIDOREDUCTASE, PUTATIVE (AFU_ORTHOLOGUE AFUA_8G01420)-RELATED"/>
    <property type="match status" value="1"/>
</dbReference>
<dbReference type="STRING" id="5539.A0A3E2HKF7"/>
<feature type="domain" description="Enoyl reductase (ER)" evidence="3">
    <location>
        <begin position="13"/>
        <end position="327"/>
    </location>
</feature>
<dbReference type="SUPFAM" id="SSF110857">
    <property type="entry name" value="Gamma-glutamyl cyclotransferase-like"/>
    <property type="match status" value="1"/>
</dbReference>
<evidence type="ECO:0000313" key="4">
    <source>
        <dbReference type="EMBL" id="RFU33815.1"/>
    </source>
</evidence>
<dbReference type="Gene3D" id="3.90.180.10">
    <property type="entry name" value="Medium-chain alcohol dehydrogenases, catalytic domain"/>
    <property type="match status" value="1"/>
</dbReference>
<dbReference type="InterPro" id="IPR020843">
    <property type="entry name" value="ER"/>
</dbReference>
<feature type="non-terminal residue" evidence="4">
    <location>
        <position position="523"/>
    </location>
</feature>
<dbReference type="SUPFAM" id="SSF51735">
    <property type="entry name" value="NAD(P)-binding Rossmann-fold domains"/>
    <property type="match status" value="1"/>
</dbReference>
<evidence type="ECO:0000259" key="3">
    <source>
        <dbReference type="SMART" id="SM00829"/>
    </source>
</evidence>
<dbReference type="InterPro" id="IPR011032">
    <property type="entry name" value="GroES-like_sf"/>
</dbReference>
<organism evidence="4 5">
    <name type="scientific">Scytalidium lignicola</name>
    <name type="common">Hyphomycete</name>
    <dbReference type="NCBI Taxonomy" id="5539"/>
    <lineage>
        <taxon>Eukaryota</taxon>
        <taxon>Fungi</taxon>
        <taxon>Dikarya</taxon>
        <taxon>Ascomycota</taxon>
        <taxon>Pezizomycotina</taxon>
        <taxon>Leotiomycetes</taxon>
        <taxon>Leotiomycetes incertae sedis</taxon>
        <taxon>Scytalidium</taxon>
    </lineage>
</organism>
<keyword evidence="2" id="KW-0560">Oxidoreductase</keyword>
<dbReference type="InterPro" id="IPR013024">
    <property type="entry name" value="GGCT-like"/>
</dbReference>
<dbReference type="Gene3D" id="3.10.490.10">
    <property type="entry name" value="Gamma-glutamyl cyclotransferase-like"/>
    <property type="match status" value="1"/>
</dbReference>
<evidence type="ECO:0000256" key="2">
    <source>
        <dbReference type="ARBA" id="ARBA00023002"/>
    </source>
</evidence>
<protein>
    <recommendedName>
        <fullName evidence="3">Enoyl reductase (ER) domain-containing protein</fullName>
    </recommendedName>
</protein>
<dbReference type="PANTHER" id="PTHR45348">
    <property type="entry name" value="HYPOTHETICAL OXIDOREDUCTASE (EUROFUNG)"/>
    <property type="match status" value="1"/>
</dbReference>
<dbReference type="InterPro" id="IPR036291">
    <property type="entry name" value="NAD(P)-bd_dom_sf"/>
</dbReference>
<reference evidence="4 5" key="1">
    <citation type="submission" date="2018-05" db="EMBL/GenBank/DDBJ databases">
        <title>Draft genome sequence of Scytalidium lignicola DSM 105466, a ubiquitous saprotrophic fungus.</title>
        <authorList>
            <person name="Buettner E."/>
            <person name="Gebauer A.M."/>
            <person name="Hofrichter M."/>
            <person name="Liers C."/>
            <person name="Kellner H."/>
        </authorList>
    </citation>
    <scope>NUCLEOTIDE SEQUENCE [LARGE SCALE GENOMIC DNA]</scope>
    <source>
        <strain evidence="4 5">DSM 105466</strain>
    </source>
</reference>